<name>A0A4P7UE11_9ACTN</name>
<evidence type="ECO:0000256" key="1">
    <source>
        <dbReference type="ARBA" id="ARBA00010641"/>
    </source>
</evidence>
<dbReference type="InterPro" id="IPR036388">
    <property type="entry name" value="WH-like_DNA-bd_sf"/>
</dbReference>
<comment type="similarity">
    <text evidence="1">Belongs to the sigma-70 factor family. ECF subfamily.</text>
</comment>
<dbReference type="Pfam" id="PF04542">
    <property type="entry name" value="Sigma70_r2"/>
    <property type="match status" value="1"/>
</dbReference>
<protein>
    <submittedName>
        <fullName evidence="10">RNA polymerase sigma factor SigM</fullName>
    </submittedName>
</protein>
<dbReference type="PANTHER" id="PTHR43133:SF50">
    <property type="entry name" value="ECF RNA POLYMERASE SIGMA FACTOR SIGM"/>
    <property type="match status" value="1"/>
</dbReference>
<feature type="compositionally biased region" description="Pro residues" evidence="6">
    <location>
        <begin position="205"/>
        <end position="225"/>
    </location>
</feature>
<dbReference type="EMBL" id="BMCK01000001">
    <property type="protein sequence ID" value="GGD11607.1"/>
    <property type="molecule type" value="Genomic_DNA"/>
</dbReference>
<proteinExistence type="inferred from homology"/>
<feature type="compositionally biased region" description="Low complexity" evidence="6">
    <location>
        <begin position="116"/>
        <end position="125"/>
    </location>
</feature>
<dbReference type="InterPro" id="IPR039425">
    <property type="entry name" value="RNA_pol_sigma-70-like"/>
</dbReference>
<dbReference type="CDD" id="cd06171">
    <property type="entry name" value="Sigma70_r4"/>
    <property type="match status" value="1"/>
</dbReference>
<keyword evidence="5" id="KW-0804">Transcription</keyword>
<dbReference type="NCBIfam" id="NF007225">
    <property type="entry name" value="PRK09643.1"/>
    <property type="match status" value="1"/>
</dbReference>
<dbReference type="Gene3D" id="1.10.1740.10">
    <property type="match status" value="1"/>
</dbReference>
<dbReference type="Pfam" id="PF08281">
    <property type="entry name" value="Sigma70_r4_2"/>
    <property type="match status" value="1"/>
</dbReference>
<dbReference type="PANTHER" id="PTHR43133">
    <property type="entry name" value="RNA POLYMERASE ECF-TYPE SIGMA FACTO"/>
    <property type="match status" value="1"/>
</dbReference>
<evidence type="ECO:0000313" key="11">
    <source>
        <dbReference type="Proteomes" id="UP000297025"/>
    </source>
</evidence>
<dbReference type="OrthoDB" id="9780326at2"/>
<dbReference type="RefSeq" id="WP_135833568.1">
    <property type="nucleotide sequence ID" value="NZ_BMCK01000001.1"/>
</dbReference>
<dbReference type="EMBL" id="CP038462">
    <property type="protein sequence ID" value="QCC78532.1"/>
    <property type="molecule type" value="Genomic_DNA"/>
</dbReference>
<dbReference type="InterPro" id="IPR014284">
    <property type="entry name" value="RNA_pol_sigma-70_dom"/>
</dbReference>
<reference evidence="10" key="4">
    <citation type="submission" date="2019-03" db="EMBL/GenBank/DDBJ databases">
        <authorList>
            <person name="Huang Y."/>
        </authorList>
    </citation>
    <scope>NUCLEOTIDE SEQUENCE</scope>
    <source>
        <strain evidence="10">JCM 16608</strain>
    </source>
</reference>
<reference evidence="12" key="3">
    <citation type="journal article" date="2019" name="Int. J. Syst. Evol. Microbiol.">
        <title>The Global Catalogue of Microorganisms (GCM) 10K type strain sequencing project: providing services to taxonomists for standard genome sequencing and annotation.</title>
        <authorList>
            <consortium name="The Broad Institute Genomics Platform"/>
            <consortium name="The Broad Institute Genome Sequencing Center for Infectious Disease"/>
            <person name="Wu L."/>
            <person name="Ma J."/>
        </authorList>
    </citation>
    <scope>NUCLEOTIDE SEQUENCE [LARGE SCALE GENOMIC DNA]</scope>
    <source>
        <strain evidence="12">CCM 7403</strain>
    </source>
</reference>
<evidence type="ECO:0000259" key="8">
    <source>
        <dbReference type="Pfam" id="PF08281"/>
    </source>
</evidence>
<dbReference type="InterPro" id="IPR013324">
    <property type="entry name" value="RNA_pol_sigma_r3/r4-like"/>
</dbReference>
<dbReference type="SUPFAM" id="SSF88659">
    <property type="entry name" value="Sigma3 and sigma4 domains of RNA polymerase sigma factors"/>
    <property type="match status" value="1"/>
</dbReference>
<dbReference type="SUPFAM" id="SSF88946">
    <property type="entry name" value="Sigma2 domain of RNA polymerase sigma factors"/>
    <property type="match status" value="1"/>
</dbReference>
<evidence type="ECO:0000256" key="2">
    <source>
        <dbReference type="ARBA" id="ARBA00023015"/>
    </source>
</evidence>
<dbReference type="Gene3D" id="1.10.10.10">
    <property type="entry name" value="Winged helix-like DNA-binding domain superfamily/Winged helix DNA-binding domain"/>
    <property type="match status" value="1"/>
</dbReference>
<organism evidence="10 11">
    <name type="scientific">Nocardioides daphniae</name>
    <dbReference type="NCBI Taxonomy" id="402297"/>
    <lineage>
        <taxon>Bacteria</taxon>
        <taxon>Bacillati</taxon>
        <taxon>Actinomycetota</taxon>
        <taxon>Actinomycetes</taxon>
        <taxon>Propionibacteriales</taxon>
        <taxon>Nocardioidaceae</taxon>
        <taxon>Nocardioides</taxon>
    </lineage>
</organism>
<accession>A0A4P7UE11</accession>
<feature type="region of interest" description="Disordered" evidence="6">
    <location>
        <begin position="96"/>
        <end position="128"/>
    </location>
</feature>
<dbReference type="Proteomes" id="UP000630594">
    <property type="component" value="Unassembled WGS sequence"/>
</dbReference>
<keyword evidence="4" id="KW-0238">DNA-binding</keyword>
<dbReference type="NCBIfam" id="TIGR02937">
    <property type="entry name" value="sigma70-ECF"/>
    <property type="match status" value="1"/>
</dbReference>
<evidence type="ECO:0000256" key="5">
    <source>
        <dbReference type="ARBA" id="ARBA00023163"/>
    </source>
</evidence>
<keyword evidence="12" id="KW-1185">Reference proteome</keyword>
<evidence type="ECO:0000313" key="10">
    <source>
        <dbReference type="EMBL" id="QCC78532.1"/>
    </source>
</evidence>
<reference evidence="9" key="5">
    <citation type="submission" date="2024-05" db="EMBL/GenBank/DDBJ databases">
        <authorList>
            <person name="Sun Q."/>
            <person name="Sedlacek I."/>
        </authorList>
    </citation>
    <scope>NUCLEOTIDE SEQUENCE</scope>
    <source>
        <strain evidence="9">CCM 7403</strain>
    </source>
</reference>
<dbReference type="Proteomes" id="UP000297025">
    <property type="component" value="Chromosome"/>
</dbReference>
<dbReference type="AlphaFoldDB" id="A0A4P7UE11"/>
<keyword evidence="2" id="KW-0805">Transcription regulation</keyword>
<dbReference type="InterPro" id="IPR013325">
    <property type="entry name" value="RNA_pol_sigma_r2"/>
</dbReference>
<reference evidence="10 11" key="1">
    <citation type="journal article" date="2008" name="Int. J. Syst. Evol. Microbiol.">
        <title>Nocardioides daphniae sp. nov., isolated from Daphnia cucullata (Crustacea: Cladocera).</title>
        <authorList>
            <person name="Toth E.M."/>
            <person name="Keki Z."/>
            <person name="Homonnay Z.G."/>
            <person name="Borsodi A.K."/>
            <person name="Marialigeti K."/>
            <person name="Schumann P."/>
        </authorList>
    </citation>
    <scope>NUCLEOTIDE SEQUENCE [LARGE SCALE GENOMIC DNA]</scope>
    <source>
        <strain evidence="10 11">JCM 16608</strain>
    </source>
</reference>
<evidence type="ECO:0000256" key="6">
    <source>
        <dbReference type="SAM" id="MobiDB-lite"/>
    </source>
</evidence>
<evidence type="ECO:0000313" key="12">
    <source>
        <dbReference type="Proteomes" id="UP000630594"/>
    </source>
</evidence>
<feature type="region of interest" description="Disordered" evidence="6">
    <location>
        <begin position="190"/>
        <end position="232"/>
    </location>
</feature>
<gene>
    <name evidence="10" type="primary">sigM</name>
    <name evidence="10" type="ORF">E2C04_17400</name>
    <name evidence="9" type="ORF">GCM10007231_08020</name>
</gene>
<evidence type="ECO:0000313" key="9">
    <source>
        <dbReference type="EMBL" id="GGD11607.1"/>
    </source>
</evidence>
<sequence>MSAPGPTDAQLLADHVAGDHEAFGLLFARHRDRLWAVALRTAGNPDDAADALQDAMVSAFRRAETFRGQSSVTTWLHRIVVNACLDRHRHLKVRAAQPLPDDVDRMPPATSPPGQDAPVDPADAAVDSDRRQRVLAALATLPPEHRAALVLVDMEGYSVAEAATMLSCPEGTVKSRCSRARARLRVLLAADLGPPRGNPDAAAPVPSPESPPPPSGSPTVPPTPTSPGGGAP</sequence>
<dbReference type="GO" id="GO:0003677">
    <property type="term" value="F:DNA binding"/>
    <property type="evidence" value="ECO:0007669"/>
    <property type="project" value="UniProtKB-KW"/>
</dbReference>
<feature type="domain" description="RNA polymerase sigma-70 region 2" evidence="7">
    <location>
        <begin position="26"/>
        <end position="90"/>
    </location>
</feature>
<reference evidence="9" key="2">
    <citation type="journal article" date="2014" name="Int. J. Syst. Evol. Microbiol.">
        <title>Complete genome of a new Firmicutes species belonging to the dominant human colonic microbiota ('Ruminococcus bicirculans') reveals two chromosomes and a selective capacity to utilize plant glucans.</title>
        <authorList>
            <consortium name="NISC Comparative Sequencing Program"/>
            <person name="Wegmann U."/>
            <person name="Louis P."/>
            <person name="Goesmann A."/>
            <person name="Henrissat B."/>
            <person name="Duncan S.H."/>
            <person name="Flint H.J."/>
        </authorList>
    </citation>
    <scope>NUCLEOTIDE SEQUENCE</scope>
    <source>
        <strain evidence="9">CCM 7403</strain>
    </source>
</reference>
<dbReference type="InterPro" id="IPR007627">
    <property type="entry name" value="RNA_pol_sigma70_r2"/>
</dbReference>
<dbReference type="GO" id="GO:0006352">
    <property type="term" value="P:DNA-templated transcription initiation"/>
    <property type="evidence" value="ECO:0007669"/>
    <property type="project" value="InterPro"/>
</dbReference>
<evidence type="ECO:0000259" key="7">
    <source>
        <dbReference type="Pfam" id="PF04542"/>
    </source>
</evidence>
<dbReference type="GO" id="GO:0016987">
    <property type="term" value="F:sigma factor activity"/>
    <property type="evidence" value="ECO:0007669"/>
    <property type="project" value="UniProtKB-KW"/>
</dbReference>
<evidence type="ECO:0000256" key="4">
    <source>
        <dbReference type="ARBA" id="ARBA00023125"/>
    </source>
</evidence>
<dbReference type="KEGG" id="ndp:E2C04_17400"/>
<keyword evidence="3" id="KW-0731">Sigma factor</keyword>
<feature type="domain" description="RNA polymerase sigma factor 70 region 4 type 2" evidence="8">
    <location>
        <begin position="131"/>
        <end position="184"/>
    </location>
</feature>
<dbReference type="InterPro" id="IPR013249">
    <property type="entry name" value="RNA_pol_sigma70_r4_t2"/>
</dbReference>
<evidence type="ECO:0000256" key="3">
    <source>
        <dbReference type="ARBA" id="ARBA00023082"/>
    </source>
</evidence>